<comment type="caution">
    <text evidence="1">The sequence shown here is derived from an EMBL/GenBank/DDBJ whole genome shotgun (WGS) entry which is preliminary data.</text>
</comment>
<sequence length="124" mass="14259">MFRDCRLSTYSKYSQSVNRDAFDRLGHGSLQAQNNTLSWSAPQPHDTLITYVYAESSFGRENLAYFIQIGLHRAADFVFTFNGETDIDSLLPDWDNIRVVHRNNTCYDMGAVGEVLRIDDLWKS</sequence>
<dbReference type="Proteomes" id="UP001583186">
    <property type="component" value="Unassembled WGS sequence"/>
</dbReference>
<dbReference type="EMBL" id="JAWCUI010000060">
    <property type="protein sequence ID" value="KAL1890609.1"/>
    <property type="molecule type" value="Genomic_DNA"/>
</dbReference>
<keyword evidence="2" id="KW-1185">Reference proteome</keyword>
<name>A0ABR3YRP7_9PEZI</name>
<organism evidence="1 2">
    <name type="scientific">Sporothrix stenoceras</name>
    <dbReference type="NCBI Taxonomy" id="5173"/>
    <lineage>
        <taxon>Eukaryota</taxon>
        <taxon>Fungi</taxon>
        <taxon>Dikarya</taxon>
        <taxon>Ascomycota</taxon>
        <taxon>Pezizomycotina</taxon>
        <taxon>Sordariomycetes</taxon>
        <taxon>Sordariomycetidae</taxon>
        <taxon>Ophiostomatales</taxon>
        <taxon>Ophiostomataceae</taxon>
        <taxon>Sporothrix</taxon>
    </lineage>
</organism>
<reference evidence="1 2" key="1">
    <citation type="journal article" date="2024" name="IMA Fungus">
        <title>IMA Genome - F19 : A genome assembly and annotation guide to empower mycologists, including annotated draft genome sequences of Ceratocystis pirilliformis, Diaporthe australafricana, Fusarium ophioides, Paecilomyces lecythidis, and Sporothrix stenoceras.</title>
        <authorList>
            <person name="Aylward J."/>
            <person name="Wilson A.M."/>
            <person name="Visagie C.M."/>
            <person name="Spraker J."/>
            <person name="Barnes I."/>
            <person name="Buitendag C."/>
            <person name="Ceriani C."/>
            <person name="Del Mar Angel L."/>
            <person name="du Plessis D."/>
            <person name="Fuchs T."/>
            <person name="Gasser K."/>
            <person name="Kramer D."/>
            <person name="Li W."/>
            <person name="Munsamy K."/>
            <person name="Piso A."/>
            <person name="Price J.L."/>
            <person name="Sonnekus B."/>
            <person name="Thomas C."/>
            <person name="van der Nest A."/>
            <person name="van Dijk A."/>
            <person name="van Heerden A."/>
            <person name="van Vuuren N."/>
            <person name="Yilmaz N."/>
            <person name="Duong T.A."/>
            <person name="van der Merwe N.A."/>
            <person name="Wingfield M.J."/>
            <person name="Wingfield B.D."/>
        </authorList>
    </citation>
    <scope>NUCLEOTIDE SEQUENCE [LARGE SCALE GENOMIC DNA]</scope>
    <source>
        <strain evidence="1 2">CMW 5346</strain>
    </source>
</reference>
<evidence type="ECO:0000313" key="2">
    <source>
        <dbReference type="Proteomes" id="UP001583186"/>
    </source>
</evidence>
<proteinExistence type="predicted"/>
<accession>A0ABR3YRP7</accession>
<protein>
    <submittedName>
        <fullName evidence="1">Uncharacterized protein</fullName>
    </submittedName>
</protein>
<gene>
    <name evidence="1" type="ORF">Sste5346_008125</name>
</gene>
<evidence type="ECO:0000313" key="1">
    <source>
        <dbReference type="EMBL" id="KAL1890609.1"/>
    </source>
</evidence>